<comment type="caution">
    <text evidence="1">The sequence shown here is derived from an EMBL/GenBank/DDBJ whole genome shotgun (WGS) entry which is preliminary data.</text>
</comment>
<protein>
    <submittedName>
        <fullName evidence="1">Uncharacterized protein</fullName>
    </submittedName>
</protein>
<sequence length="89" mass="10057">MQAGGFKLISEQELRKTACCSKEQMCLQGGDSAKSKIIYVRVLTAEQKECLRSVQVMRAETVNKLVAPPNGRYTKYAERQRIQYALISN</sequence>
<dbReference type="AlphaFoldDB" id="A0A4Y2V2U2"/>
<accession>A0A4Y2V2U2</accession>
<proteinExistence type="predicted"/>
<gene>
    <name evidence="1" type="ORF">AVEN_107004_1</name>
</gene>
<organism evidence="1 2">
    <name type="scientific">Araneus ventricosus</name>
    <name type="common">Orbweaver spider</name>
    <name type="synonym">Epeira ventricosa</name>
    <dbReference type="NCBI Taxonomy" id="182803"/>
    <lineage>
        <taxon>Eukaryota</taxon>
        <taxon>Metazoa</taxon>
        <taxon>Ecdysozoa</taxon>
        <taxon>Arthropoda</taxon>
        <taxon>Chelicerata</taxon>
        <taxon>Arachnida</taxon>
        <taxon>Araneae</taxon>
        <taxon>Araneomorphae</taxon>
        <taxon>Entelegynae</taxon>
        <taxon>Araneoidea</taxon>
        <taxon>Araneidae</taxon>
        <taxon>Araneus</taxon>
    </lineage>
</organism>
<dbReference type="Proteomes" id="UP000499080">
    <property type="component" value="Unassembled WGS sequence"/>
</dbReference>
<reference evidence="1 2" key="1">
    <citation type="journal article" date="2019" name="Sci. Rep.">
        <title>Orb-weaving spider Araneus ventricosus genome elucidates the spidroin gene catalogue.</title>
        <authorList>
            <person name="Kono N."/>
            <person name="Nakamura H."/>
            <person name="Ohtoshi R."/>
            <person name="Moran D.A.P."/>
            <person name="Shinohara A."/>
            <person name="Yoshida Y."/>
            <person name="Fujiwara M."/>
            <person name="Mori M."/>
            <person name="Tomita M."/>
            <person name="Arakawa K."/>
        </authorList>
    </citation>
    <scope>NUCLEOTIDE SEQUENCE [LARGE SCALE GENOMIC DNA]</scope>
</reference>
<evidence type="ECO:0000313" key="2">
    <source>
        <dbReference type="Proteomes" id="UP000499080"/>
    </source>
</evidence>
<name>A0A4Y2V2U2_ARAVE</name>
<dbReference type="EMBL" id="BGPR01042300">
    <property type="protein sequence ID" value="GBO18704.1"/>
    <property type="molecule type" value="Genomic_DNA"/>
</dbReference>
<evidence type="ECO:0000313" key="1">
    <source>
        <dbReference type="EMBL" id="GBO18704.1"/>
    </source>
</evidence>
<keyword evidence="2" id="KW-1185">Reference proteome</keyword>